<evidence type="ECO:0000259" key="1">
    <source>
        <dbReference type="SMART" id="SM00507"/>
    </source>
</evidence>
<organism evidence="2 3">
    <name type="scientific">Candidatus Brevundimonas colombiensis</name>
    <dbReference type="NCBI Taxonomy" id="3121376"/>
    <lineage>
        <taxon>Bacteria</taxon>
        <taxon>Pseudomonadati</taxon>
        <taxon>Pseudomonadota</taxon>
        <taxon>Alphaproteobacteria</taxon>
        <taxon>Caulobacterales</taxon>
        <taxon>Caulobacteraceae</taxon>
        <taxon>Brevundimonas</taxon>
    </lineage>
</organism>
<dbReference type="InterPro" id="IPR003615">
    <property type="entry name" value="HNH_nuc"/>
</dbReference>
<keyword evidence="2" id="KW-0540">Nuclease</keyword>
<dbReference type="GO" id="GO:0004519">
    <property type="term" value="F:endonuclease activity"/>
    <property type="evidence" value="ECO:0007669"/>
    <property type="project" value="UniProtKB-KW"/>
</dbReference>
<dbReference type="Proteomes" id="UP001213664">
    <property type="component" value="Chromosome"/>
</dbReference>
<sequence length="260" mass="29896">MATTATKLGAIHHKILDLLKATPTGLTIYEIRDQIADLDVQQHLDKRVRELRYTHKVPLRRIGGKAVYVYEGEREEGLSDGGHISSALRAKLLHAAHGKCQMCGRTIADDDIKLEIDHKIPRNWGGLTVEENLWAICGLCNGGKRDFFATFNDDEMTRILAKDSVYERIAETLRIYEGSPTPAWLLQFVANADDFQEDWQKRLRELRYPVIGYEIAASRRKNPAGKWEAAYTLREWKPLPENHKFLIKEFERVNRKARSN</sequence>
<dbReference type="EMBL" id="CP119326">
    <property type="protein sequence ID" value="WEK41163.1"/>
    <property type="molecule type" value="Genomic_DNA"/>
</dbReference>
<dbReference type="CDD" id="cd00085">
    <property type="entry name" value="HNHc"/>
    <property type="match status" value="1"/>
</dbReference>
<name>A0AAJ6BL59_9CAUL</name>
<protein>
    <submittedName>
        <fullName evidence="2">HNH endonuclease signature motif containing protein</fullName>
    </submittedName>
</protein>
<reference evidence="2" key="1">
    <citation type="submission" date="2023-03" db="EMBL/GenBank/DDBJ databases">
        <title>Andean soil-derived lignocellulolytic bacterial consortium as a source of novel taxa and putative plastic-active enzymes.</title>
        <authorList>
            <person name="Diaz-Garcia L."/>
            <person name="Chuvochina M."/>
            <person name="Feuerriegel G."/>
            <person name="Bunk B."/>
            <person name="Sproer C."/>
            <person name="Streit W.R."/>
            <person name="Rodriguez L.M."/>
            <person name="Overmann J."/>
            <person name="Jimenez D.J."/>
        </authorList>
    </citation>
    <scope>NUCLEOTIDE SEQUENCE</scope>
    <source>
        <strain evidence="2">MAG 833</strain>
    </source>
</reference>
<dbReference type="InterPro" id="IPR002711">
    <property type="entry name" value="HNH"/>
</dbReference>
<evidence type="ECO:0000313" key="3">
    <source>
        <dbReference type="Proteomes" id="UP001213664"/>
    </source>
</evidence>
<dbReference type="Pfam" id="PF01844">
    <property type="entry name" value="HNH"/>
    <property type="match status" value="1"/>
</dbReference>
<dbReference type="GO" id="GO:0008270">
    <property type="term" value="F:zinc ion binding"/>
    <property type="evidence" value="ECO:0007669"/>
    <property type="project" value="InterPro"/>
</dbReference>
<keyword evidence="2" id="KW-0255">Endonuclease</keyword>
<accession>A0AAJ6BL59</accession>
<dbReference type="GO" id="GO:0003676">
    <property type="term" value="F:nucleic acid binding"/>
    <property type="evidence" value="ECO:0007669"/>
    <property type="project" value="InterPro"/>
</dbReference>
<keyword evidence="2" id="KW-0378">Hydrolase</keyword>
<feature type="domain" description="HNH nuclease" evidence="1">
    <location>
        <begin position="87"/>
        <end position="142"/>
    </location>
</feature>
<dbReference type="Gene3D" id="1.10.30.50">
    <property type="match status" value="1"/>
</dbReference>
<dbReference type="SMART" id="SM00507">
    <property type="entry name" value="HNHc"/>
    <property type="match status" value="1"/>
</dbReference>
<dbReference type="AlphaFoldDB" id="A0AAJ6BL59"/>
<dbReference type="REBASE" id="965508">
    <property type="entry name" value="Bsp833ORF6040P"/>
</dbReference>
<evidence type="ECO:0000313" key="2">
    <source>
        <dbReference type="EMBL" id="WEK41163.1"/>
    </source>
</evidence>
<gene>
    <name evidence="2" type="ORF">P0Y50_06035</name>
</gene>
<proteinExistence type="predicted"/>